<evidence type="ECO:0000256" key="4">
    <source>
        <dbReference type="ARBA" id="ARBA00023136"/>
    </source>
</evidence>
<dbReference type="Gene3D" id="1.20.1070.10">
    <property type="entry name" value="Rhodopsin 7-helix transmembrane proteins"/>
    <property type="match status" value="1"/>
</dbReference>
<feature type="transmembrane region" description="Helical" evidence="7">
    <location>
        <begin position="893"/>
        <end position="914"/>
    </location>
</feature>
<feature type="transmembrane region" description="Helical" evidence="7">
    <location>
        <begin position="865"/>
        <end position="887"/>
    </location>
</feature>
<dbReference type="InterPro" id="IPR017981">
    <property type="entry name" value="GPCR_2-like_7TM"/>
</dbReference>
<dbReference type="OMA" id="FWMTALG"/>
<evidence type="ECO:0000259" key="10">
    <source>
        <dbReference type="PROSITE" id="PS50958"/>
    </source>
</evidence>
<dbReference type="InterPro" id="IPR001212">
    <property type="entry name" value="Somatomedin_B_dom"/>
</dbReference>
<feature type="domain" description="G-protein coupled receptors family 2 profile 2" evidence="9">
    <location>
        <begin position="655"/>
        <end position="916"/>
    </location>
</feature>
<evidence type="ECO:0000259" key="9">
    <source>
        <dbReference type="PROSITE" id="PS50261"/>
    </source>
</evidence>
<dbReference type="GeneID" id="119725177"/>
<keyword evidence="12" id="KW-1185">Reference proteome</keyword>
<name>A0A913ZN39_PATMI</name>
<feature type="transmembrane region" description="Helical" evidence="7">
    <location>
        <begin position="763"/>
        <end position="789"/>
    </location>
</feature>
<dbReference type="Proteomes" id="UP000887568">
    <property type="component" value="Unplaced"/>
</dbReference>
<evidence type="ECO:0000256" key="6">
    <source>
        <dbReference type="SAM" id="MobiDB-lite"/>
    </source>
</evidence>
<dbReference type="InterPro" id="IPR036024">
    <property type="entry name" value="Somatomedin_B-like_dom_sf"/>
</dbReference>
<dbReference type="InterPro" id="IPR000832">
    <property type="entry name" value="GPCR_2_secretin-like"/>
</dbReference>
<dbReference type="GO" id="GO:0016020">
    <property type="term" value="C:membrane"/>
    <property type="evidence" value="ECO:0007669"/>
    <property type="project" value="UniProtKB-SubCell"/>
</dbReference>
<feature type="transmembrane region" description="Helical" evidence="7">
    <location>
        <begin position="692"/>
        <end position="712"/>
    </location>
</feature>
<dbReference type="AlphaFoldDB" id="A0A913ZN39"/>
<dbReference type="PRINTS" id="PR00249">
    <property type="entry name" value="GPCRSECRETIN"/>
</dbReference>
<evidence type="ECO:0000256" key="1">
    <source>
        <dbReference type="ARBA" id="ARBA00004141"/>
    </source>
</evidence>
<evidence type="ECO:0000256" key="5">
    <source>
        <dbReference type="ARBA" id="ARBA00023157"/>
    </source>
</evidence>
<dbReference type="GO" id="GO:0004930">
    <property type="term" value="F:G protein-coupled receptor activity"/>
    <property type="evidence" value="ECO:0007669"/>
    <property type="project" value="InterPro"/>
</dbReference>
<sequence length="984" mass="108783">MAQSPAEFKLVVLVFVCVCLQLLRDDVTAQETEGDCEIWIDPPVGIPEAYPIGLGQKVTCGINDTLPTSCPDEEGCQQECLALLDTLPRCLCDEICDVYGDCCHDSPRNVCYEAWPPTPAGDSFSWPDITSARHTDEQCIRTWISNLNNEGVIPSRPEYGGHWLEAGCPSGYKNKEIVSKCDSEQETLIGNLTLNDTETLVHSIPVTGRLGEEWRHYKNIYCAFCRGVKLQDMHPWNLGKIKCTESVFTPPSTVEDVDCEKFAYRFSPSRPAVEAGDAPFQQARICKPDVVEDCPDLLGNVSGSWAAVYCKSYTALIQLDKEWYKNPHCVICNGITLQSDCFNPRAIPGSGDTPLSIPFDFLPLADDAIDSVALDLECPYGFNYSFNAQECIPAGEMSGVYCNKLYPVVQAIAIVSVDEKTALNSWVEIFVSLFEEALHLDNHTAFTNLNLVTYGVEASAPTPNQETPETMWSLSFDVSNTSTTWEQFNNLTGQMTSLKFTLASHAPSVELLSVKLTQSCTEDVSLDRCEEMTFDPDLVTVYVFEGVKYIYPSEDKPLLYRTDTVFDRVEYALQSSSPNVESVHREIVICNATQDLLCYHITLGQSEYLIEDGVMKFNIEGRYLESSEYLLLPNNSAKVCQYAFQDPWFDYSLPQYVLNVVGTSLSSLALLLTFVTYCAFSSLRTVPGLATMHFVVALFTGEILLLVGGSALRDSPGVCTFMAVVSHYIWLACFFWMTALGFDVSRTFSMTTGPRLVEKGGHALTWMCVFSWGAPAFIVIICLPLHFVYSFPSEGAIDFNYGLGGVCWIRPELANLIAFGLPVVASLVVNAALFGKTVIGLRASKKITSFIEKDKSAMKRASDEFFIYLKVSVLMGLTWIWFFIAAFTGETAIYYVAITLNAFHGCFVFMAFVCNRRVWSMWRRKLGGKRSAGTSSRSGTMSTGKSGTSAGAAMTKSSSVVTSESPVSGSPVMPERMGLNGTRL</sequence>
<dbReference type="OrthoDB" id="6134459at2759"/>
<reference evidence="11" key="1">
    <citation type="submission" date="2022-11" db="UniProtKB">
        <authorList>
            <consortium name="EnsemblMetazoa"/>
        </authorList>
    </citation>
    <scope>IDENTIFICATION</scope>
</reference>
<feature type="domain" description="SMB" evidence="10">
    <location>
        <begin position="72"/>
        <end position="115"/>
    </location>
</feature>
<evidence type="ECO:0000256" key="8">
    <source>
        <dbReference type="SAM" id="SignalP"/>
    </source>
</evidence>
<keyword evidence="2 7" id="KW-0812">Transmembrane</keyword>
<feature type="transmembrane region" description="Helical" evidence="7">
    <location>
        <begin position="813"/>
        <end position="835"/>
    </location>
</feature>
<feature type="transmembrane region" description="Helical" evidence="7">
    <location>
        <begin position="724"/>
        <end position="742"/>
    </location>
</feature>
<dbReference type="Pfam" id="PF00002">
    <property type="entry name" value="7tm_2"/>
    <property type="match status" value="1"/>
</dbReference>
<dbReference type="PANTHER" id="PTHR45902">
    <property type="entry name" value="LATROPHILIN RECEPTOR-LIKE PROTEIN A"/>
    <property type="match status" value="1"/>
</dbReference>
<evidence type="ECO:0000256" key="3">
    <source>
        <dbReference type="ARBA" id="ARBA00022989"/>
    </source>
</evidence>
<dbReference type="RefSeq" id="XP_038052466.1">
    <property type="nucleotide sequence ID" value="XM_038196538.1"/>
</dbReference>
<dbReference type="SUPFAM" id="SSF90188">
    <property type="entry name" value="Somatomedin B domain"/>
    <property type="match status" value="1"/>
</dbReference>
<keyword evidence="3 7" id="KW-1133">Transmembrane helix</keyword>
<feature type="transmembrane region" description="Helical" evidence="7">
    <location>
        <begin position="656"/>
        <end position="680"/>
    </location>
</feature>
<dbReference type="PROSITE" id="PS50958">
    <property type="entry name" value="SMB_2"/>
    <property type="match status" value="1"/>
</dbReference>
<proteinExistence type="predicted"/>
<feature type="region of interest" description="Disordered" evidence="6">
    <location>
        <begin position="928"/>
        <end position="984"/>
    </location>
</feature>
<evidence type="ECO:0000313" key="12">
    <source>
        <dbReference type="Proteomes" id="UP000887568"/>
    </source>
</evidence>
<keyword evidence="4 7" id="KW-0472">Membrane</keyword>
<feature type="compositionally biased region" description="Low complexity" evidence="6">
    <location>
        <begin position="929"/>
        <end position="972"/>
    </location>
</feature>
<evidence type="ECO:0000256" key="2">
    <source>
        <dbReference type="ARBA" id="ARBA00022692"/>
    </source>
</evidence>
<protein>
    <recommendedName>
        <fullName evidence="13">G-protein coupled receptors family 2 profile 2 domain-containing protein</fullName>
    </recommendedName>
</protein>
<keyword evidence="8" id="KW-0732">Signal</keyword>
<evidence type="ECO:0000256" key="7">
    <source>
        <dbReference type="SAM" id="Phobius"/>
    </source>
</evidence>
<dbReference type="PROSITE" id="PS50261">
    <property type="entry name" value="G_PROTEIN_RECEP_F2_4"/>
    <property type="match status" value="1"/>
</dbReference>
<comment type="subcellular location">
    <subcellularLocation>
        <location evidence="1">Membrane</location>
        <topology evidence="1">Multi-pass membrane protein</topology>
    </subcellularLocation>
</comment>
<organism evidence="11 12">
    <name type="scientific">Patiria miniata</name>
    <name type="common">Bat star</name>
    <name type="synonym">Asterina miniata</name>
    <dbReference type="NCBI Taxonomy" id="46514"/>
    <lineage>
        <taxon>Eukaryota</taxon>
        <taxon>Metazoa</taxon>
        <taxon>Echinodermata</taxon>
        <taxon>Eleutherozoa</taxon>
        <taxon>Asterozoa</taxon>
        <taxon>Asteroidea</taxon>
        <taxon>Valvatacea</taxon>
        <taxon>Valvatida</taxon>
        <taxon>Asterinidae</taxon>
        <taxon>Patiria</taxon>
    </lineage>
</organism>
<dbReference type="GO" id="GO:0007166">
    <property type="term" value="P:cell surface receptor signaling pathway"/>
    <property type="evidence" value="ECO:0007669"/>
    <property type="project" value="InterPro"/>
</dbReference>
<dbReference type="EnsemblMetazoa" id="XM_038196538.1">
    <property type="protein sequence ID" value="XP_038052466.1"/>
    <property type="gene ID" value="LOC119725177"/>
</dbReference>
<feature type="chain" id="PRO_5037529457" description="G-protein coupled receptors family 2 profile 2 domain-containing protein" evidence="8">
    <location>
        <begin position="30"/>
        <end position="984"/>
    </location>
</feature>
<evidence type="ECO:0008006" key="13">
    <source>
        <dbReference type="Google" id="ProtNLM"/>
    </source>
</evidence>
<dbReference type="CDD" id="cd15039">
    <property type="entry name" value="7tmB3_Methuselah-like"/>
    <property type="match status" value="1"/>
</dbReference>
<dbReference type="InterPro" id="IPR053231">
    <property type="entry name" value="GPCR_LN-TM7"/>
</dbReference>
<feature type="signal peptide" evidence="8">
    <location>
        <begin position="1"/>
        <end position="29"/>
    </location>
</feature>
<dbReference type="PANTHER" id="PTHR45902:SF1">
    <property type="entry name" value="LATROPHILIN RECEPTOR-LIKE PROTEIN A"/>
    <property type="match status" value="1"/>
</dbReference>
<keyword evidence="5" id="KW-1015">Disulfide bond</keyword>
<accession>A0A913ZN39</accession>
<evidence type="ECO:0000313" key="11">
    <source>
        <dbReference type="EnsemblMetazoa" id="XP_038052466.1"/>
    </source>
</evidence>